<dbReference type="InParanoid" id="A0A3N1HNA8"/>
<dbReference type="InterPro" id="IPR043472">
    <property type="entry name" value="Macro_dom-like"/>
</dbReference>
<evidence type="ECO:0000256" key="5">
    <source>
        <dbReference type="ARBA" id="ARBA00022670"/>
    </source>
</evidence>
<evidence type="ECO:0000256" key="4">
    <source>
        <dbReference type="ARBA" id="ARBA00022438"/>
    </source>
</evidence>
<dbReference type="InterPro" id="IPR011356">
    <property type="entry name" value="Leucine_aapep/pepB"/>
</dbReference>
<evidence type="ECO:0000256" key="8">
    <source>
        <dbReference type="HAMAP-Rule" id="MF_00181"/>
    </source>
</evidence>
<keyword evidence="8" id="KW-0464">Manganese</keyword>
<dbReference type="InterPro" id="IPR008283">
    <property type="entry name" value="Peptidase_M17_N"/>
</dbReference>
<dbReference type="Pfam" id="PF00883">
    <property type="entry name" value="Peptidase_M17"/>
    <property type="match status" value="1"/>
</dbReference>
<comment type="subcellular location">
    <subcellularLocation>
        <location evidence="8">Cytoplasm</location>
    </subcellularLocation>
</comment>
<evidence type="ECO:0000259" key="9">
    <source>
        <dbReference type="PROSITE" id="PS00631"/>
    </source>
</evidence>
<sequence>MVDARMPRLVPVAGGDVRSAAGADVLAVPVASAPPGEAEPQPRPGTADAAVWLGLNTAVLAEQQRFTGRAGETLGVPLPSARDDGVGPRRLLLLGVGDGGETALRRAGAALARATRGADRVVTTAGTGLPPAALRAFAEGLLLAAYTPPRTGLEDGPRPAAEVVELLGVDDGPALPRAVAAARATWRTRDLASTPSSTKDPAWVAEQARALAADLPGVEVEVLDADGLAREGFGGLLAVGGGSASPPCLVTVRYRPPAGTPQRRHVVLVGKGITFDTGGLSLKPREAMVPMKTDMAGAAVVLATVLAAAEMRLPQPVTALLPLAENALGGGSYRPGDVVRVHGGTTVEIANTDAEGRMVLADALSYADEQLRPDLLVDVATLTGAASLGLGRRHAALYTDDAPLLEQLRSASAATGERVWRMPLVEDYTDALESEVADLRHVAAAGGPSGGSITAALFLREFVGRRRWAHLDIAGPGRADKDEHEVTKGATGFGTRLLLRWLEEGAV</sequence>
<dbReference type="PROSITE" id="PS00631">
    <property type="entry name" value="CYTOSOL_AP"/>
    <property type="match status" value="1"/>
</dbReference>
<keyword evidence="11" id="KW-1185">Reference proteome</keyword>
<feature type="binding site" evidence="8">
    <location>
        <position position="355"/>
    </location>
    <ligand>
        <name>Mn(2+)</name>
        <dbReference type="ChEBI" id="CHEBI:29035"/>
        <label>1</label>
    </ligand>
</feature>
<dbReference type="Gene3D" id="3.40.630.10">
    <property type="entry name" value="Zn peptidases"/>
    <property type="match status" value="1"/>
</dbReference>
<dbReference type="HAMAP" id="MF_00181">
    <property type="entry name" value="Cytosol_peptidase_M17"/>
    <property type="match status" value="1"/>
</dbReference>
<dbReference type="CDD" id="cd00433">
    <property type="entry name" value="Peptidase_M17"/>
    <property type="match status" value="1"/>
</dbReference>
<feature type="binding site" evidence="8">
    <location>
        <position position="271"/>
    </location>
    <ligand>
        <name>Mn(2+)</name>
        <dbReference type="ChEBI" id="CHEBI:29035"/>
        <label>2</label>
    </ligand>
</feature>
<dbReference type="EC" id="3.4.11.1" evidence="8"/>
<keyword evidence="4 8" id="KW-0031">Aminopeptidase</keyword>
<organism evidence="10 11">
    <name type="scientific">Pseudokineococcus lusitanus</name>
    <dbReference type="NCBI Taxonomy" id="763993"/>
    <lineage>
        <taxon>Bacteria</taxon>
        <taxon>Bacillati</taxon>
        <taxon>Actinomycetota</taxon>
        <taxon>Actinomycetes</taxon>
        <taxon>Kineosporiales</taxon>
        <taxon>Kineosporiaceae</taxon>
        <taxon>Pseudokineococcus</taxon>
    </lineage>
</organism>
<gene>
    <name evidence="8" type="primary">pepA</name>
    <name evidence="10" type="ORF">EDC03_1537</name>
</gene>
<dbReference type="SUPFAM" id="SSF53187">
    <property type="entry name" value="Zn-dependent exopeptidases"/>
    <property type="match status" value="1"/>
</dbReference>
<feature type="domain" description="Cytosol aminopeptidase" evidence="9">
    <location>
        <begin position="351"/>
        <end position="358"/>
    </location>
</feature>
<feature type="binding site" evidence="8">
    <location>
        <position position="276"/>
    </location>
    <ligand>
        <name>Mn(2+)</name>
        <dbReference type="ChEBI" id="CHEBI:29035"/>
        <label>1</label>
    </ligand>
</feature>
<feature type="binding site" evidence="8">
    <location>
        <position position="353"/>
    </location>
    <ligand>
        <name>Mn(2+)</name>
        <dbReference type="ChEBI" id="CHEBI:29035"/>
        <label>1</label>
    </ligand>
</feature>
<keyword evidence="8" id="KW-0963">Cytoplasm</keyword>
<dbReference type="RefSeq" id="WP_199720029.1">
    <property type="nucleotide sequence ID" value="NZ_RJKN01000003.1"/>
</dbReference>
<comment type="catalytic activity">
    <reaction evidence="2 8">
        <text>Release of an N-terminal amino acid, preferentially leucine, but not glutamic or aspartic acids.</text>
        <dbReference type="EC" id="3.4.11.10"/>
    </reaction>
</comment>
<accession>A0A3N1HNA8</accession>
<comment type="catalytic activity">
    <reaction evidence="1 8">
        <text>Release of an N-terminal amino acid, Xaa-|-Yaa-, in which Xaa is preferably Leu, but may be other amino acids including Pro although not Arg or Lys, and Yaa may be Pro. Amino acid amides and methyl esters are also readily hydrolyzed, but rates on arylamides are exceedingly low.</text>
        <dbReference type="EC" id="3.4.11.1"/>
    </reaction>
</comment>
<dbReference type="Proteomes" id="UP000276232">
    <property type="component" value="Unassembled WGS sequence"/>
</dbReference>
<dbReference type="InterPro" id="IPR000819">
    <property type="entry name" value="Peptidase_M17_C"/>
</dbReference>
<dbReference type="GO" id="GO:0006508">
    <property type="term" value="P:proteolysis"/>
    <property type="evidence" value="ECO:0007669"/>
    <property type="project" value="UniProtKB-KW"/>
</dbReference>
<evidence type="ECO:0000256" key="2">
    <source>
        <dbReference type="ARBA" id="ARBA00000967"/>
    </source>
</evidence>
<keyword evidence="8" id="KW-0479">Metal-binding</keyword>
<comment type="cofactor">
    <cofactor evidence="8">
        <name>Mn(2+)</name>
        <dbReference type="ChEBI" id="CHEBI:29035"/>
    </cofactor>
    <text evidence="8">Binds 2 manganese ions per subunit.</text>
</comment>
<dbReference type="AlphaFoldDB" id="A0A3N1HNA8"/>
<protein>
    <recommendedName>
        <fullName evidence="8">Probable cytosol aminopeptidase</fullName>
        <ecNumber evidence="8">3.4.11.1</ecNumber>
    </recommendedName>
    <alternativeName>
        <fullName evidence="8">Leucine aminopeptidase</fullName>
        <shortName evidence="8">LAP</shortName>
        <ecNumber evidence="8">3.4.11.10</ecNumber>
    </alternativeName>
    <alternativeName>
        <fullName evidence="8">Leucyl aminopeptidase</fullName>
    </alternativeName>
</protein>
<evidence type="ECO:0000313" key="11">
    <source>
        <dbReference type="Proteomes" id="UP000276232"/>
    </source>
</evidence>
<comment type="similarity">
    <text evidence="3 8">Belongs to the peptidase M17 family.</text>
</comment>
<keyword evidence="5 8" id="KW-0645">Protease</keyword>
<comment type="function">
    <text evidence="7 8">Presumably involved in the processing and regular turnover of intracellular proteins. Catalyzes the removal of unsubstituted N-terminal amino acids from various peptides.</text>
</comment>
<reference evidence="10 11" key="1">
    <citation type="journal article" date="2015" name="Stand. Genomic Sci.">
        <title>Genomic Encyclopedia of Bacterial and Archaeal Type Strains, Phase III: the genomes of soil and plant-associated and newly described type strains.</title>
        <authorList>
            <person name="Whitman W.B."/>
            <person name="Woyke T."/>
            <person name="Klenk H.P."/>
            <person name="Zhou Y."/>
            <person name="Lilburn T.G."/>
            <person name="Beck B.J."/>
            <person name="De Vos P."/>
            <person name="Vandamme P."/>
            <person name="Eisen J.A."/>
            <person name="Garrity G."/>
            <person name="Hugenholtz P."/>
            <person name="Kyrpides N.C."/>
        </authorList>
    </citation>
    <scope>NUCLEOTIDE SEQUENCE [LARGE SCALE GENOMIC DNA]</scope>
    <source>
        <strain evidence="10 11">CECT 7306</strain>
    </source>
</reference>
<evidence type="ECO:0000256" key="6">
    <source>
        <dbReference type="ARBA" id="ARBA00022801"/>
    </source>
</evidence>
<proteinExistence type="inferred from homology"/>
<dbReference type="Gene3D" id="3.40.220.10">
    <property type="entry name" value="Leucine Aminopeptidase, subunit E, domain 1"/>
    <property type="match status" value="1"/>
</dbReference>
<dbReference type="InterPro" id="IPR023042">
    <property type="entry name" value="Peptidase_M17_leu_NH2_pept"/>
</dbReference>
<dbReference type="GO" id="GO:0030145">
    <property type="term" value="F:manganese ion binding"/>
    <property type="evidence" value="ECO:0007669"/>
    <property type="project" value="UniProtKB-UniRule"/>
</dbReference>
<feature type="binding site" evidence="8">
    <location>
        <position position="276"/>
    </location>
    <ligand>
        <name>Mn(2+)</name>
        <dbReference type="ChEBI" id="CHEBI:29035"/>
        <label>2</label>
    </ligand>
</feature>
<evidence type="ECO:0000256" key="7">
    <source>
        <dbReference type="ARBA" id="ARBA00049972"/>
    </source>
</evidence>
<dbReference type="GO" id="GO:0070006">
    <property type="term" value="F:metalloaminopeptidase activity"/>
    <property type="evidence" value="ECO:0007669"/>
    <property type="project" value="InterPro"/>
</dbReference>
<dbReference type="SUPFAM" id="SSF52949">
    <property type="entry name" value="Macro domain-like"/>
    <property type="match status" value="1"/>
</dbReference>
<feature type="active site" evidence="8">
    <location>
        <position position="283"/>
    </location>
</feature>
<dbReference type="PRINTS" id="PR00481">
    <property type="entry name" value="LAMNOPPTDASE"/>
</dbReference>
<dbReference type="GO" id="GO:0005737">
    <property type="term" value="C:cytoplasm"/>
    <property type="evidence" value="ECO:0007669"/>
    <property type="project" value="UniProtKB-SubCell"/>
</dbReference>
<dbReference type="EMBL" id="RJKN01000003">
    <property type="protein sequence ID" value="ROP43940.1"/>
    <property type="molecule type" value="Genomic_DNA"/>
</dbReference>
<feature type="active site" evidence="8">
    <location>
        <position position="357"/>
    </location>
</feature>
<feature type="binding site" evidence="8">
    <location>
        <position position="294"/>
    </location>
    <ligand>
        <name>Mn(2+)</name>
        <dbReference type="ChEBI" id="CHEBI:29035"/>
        <label>2</label>
    </ligand>
</feature>
<dbReference type="PANTHER" id="PTHR11963">
    <property type="entry name" value="LEUCINE AMINOPEPTIDASE-RELATED"/>
    <property type="match status" value="1"/>
</dbReference>
<dbReference type="PANTHER" id="PTHR11963:SF23">
    <property type="entry name" value="CYTOSOL AMINOPEPTIDASE"/>
    <property type="match status" value="1"/>
</dbReference>
<comment type="caution">
    <text evidence="10">The sequence shown here is derived from an EMBL/GenBank/DDBJ whole genome shotgun (WGS) entry which is preliminary data.</text>
</comment>
<evidence type="ECO:0000313" key="10">
    <source>
        <dbReference type="EMBL" id="ROP43940.1"/>
    </source>
</evidence>
<dbReference type="EC" id="3.4.11.10" evidence="8"/>
<name>A0A3N1HNA8_9ACTN</name>
<feature type="binding site" evidence="8">
    <location>
        <position position="355"/>
    </location>
    <ligand>
        <name>Mn(2+)</name>
        <dbReference type="ChEBI" id="CHEBI:29035"/>
        <label>2</label>
    </ligand>
</feature>
<dbReference type="Pfam" id="PF02789">
    <property type="entry name" value="Peptidase_M17_N"/>
    <property type="match status" value="1"/>
</dbReference>
<keyword evidence="6 8" id="KW-0378">Hydrolase</keyword>
<evidence type="ECO:0000256" key="3">
    <source>
        <dbReference type="ARBA" id="ARBA00009528"/>
    </source>
</evidence>
<evidence type="ECO:0000256" key="1">
    <source>
        <dbReference type="ARBA" id="ARBA00000135"/>
    </source>
</evidence>